<gene>
    <name evidence="1" type="ORF">GWK47_040430</name>
</gene>
<sequence length="615" mass="68780">MNLNVCFMMSISGEEVSRCRLEGCQLVLKSSQLGLTLSWLTTEAGKQKLCGTSRLSNVKCDGSLHPVFIDSATEKALFSHAIPAWSCGASSSAPPVALVVSGCRTVLAAHWKLPGVCVAVCSMIQPILWTGILKVDHRSVITVVSKGTTISFGRNGYSSEHHTLVRVEEPHQDRLIWSTKSLPTVPVTSCAQQNMLLFSDGTLCWLCQVSFSEKSEIILRSSKLCINGIIRITNEEKIKMLSCDGRRYCCTWDILSGNNGTERWKQCVKDDNTEPRTVNDIMKAIDKCSKIIDMEGKTIQTLMLYIKQLSIAQRLLTDNKDIFIPTVKVEKSMENKGYLAIVQLHKTEVDVSLRGRWWTLCMVVSGITDKSVSTMKLTDEQLRSNVYQAMLPLPPLNFCTTSGHIEIQIYLMLERFTSAVLVCKVLACQAQVDILNFMGSECNLSTDSSKWNFGATKTINAIKTSDLKPTQGKNRIPFSKISVSFINSDRTLELVCRLFNLTVSKNSEMSKRNQTTLWYRDNRVDVECVEEDKKIVLQLKSSNSCVVLSLKAALERRVHELKQCVTRVTLPSSILREAHATYRLLNYEENHVKRVATASHLYHATSMLSSLIPLG</sequence>
<evidence type="ECO:0000313" key="1">
    <source>
        <dbReference type="EMBL" id="KAG0724527.1"/>
    </source>
</evidence>
<dbReference type="OrthoDB" id="6370134at2759"/>
<name>A0A8J4YC25_CHIOP</name>
<dbReference type="Proteomes" id="UP000770661">
    <property type="component" value="Unassembled WGS sequence"/>
</dbReference>
<keyword evidence="2" id="KW-1185">Reference proteome</keyword>
<organism evidence="1 2">
    <name type="scientific">Chionoecetes opilio</name>
    <name type="common">Atlantic snow crab</name>
    <name type="synonym">Cancer opilio</name>
    <dbReference type="NCBI Taxonomy" id="41210"/>
    <lineage>
        <taxon>Eukaryota</taxon>
        <taxon>Metazoa</taxon>
        <taxon>Ecdysozoa</taxon>
        <taxon>Arthropoda</taxon>
        <taxon>Crustacea</taxon>
        <taxon>Multicrustacea</taxon>
        <taxon>Malacostraca</taxon>
        <taxon>Eumalacostraca</taxon>
        <taxon>Eucarida</taxon>
        <taxon>Decapoda</taxon>
        <taxon>Pleocyemata</taxon>
        <taxon>Brachyura</taxon>
        <taxon>Eubrachyura</taxon>
        <taxon>Majoidea</taxon>
        <taxon>Majidae</taxon>
        <taxon>Chionoecetes</taxon>
    </lineage>
</organism>
<dbReference type="EMBL" id="JACEEZ010006785">
    <property type="protein sequence ID" value="KAG0724527.1"/>
    <property type="molecule type" value="Genomic_DNA"/>
</dbReference>
<evidence type="ECO:0000313" key="2">
    <source>
        <dbReference type="Proteomes" id="UP000770661"/>
    </source>
</evidence>
<comment type="caution">
    <text evidence="1">The sequence shown here is derived from an EMBL/GenBank/DDBJ whole genome shotgun (WGS) entry which is preliminary data.</text>
</comment>
<reference evidence="1" key="1">
    <citation type="submission" date="2020-07" db="EMBL/GenBank/DDBJ databases">
        <title>The High-quality genome of the commercially important snow crab, Chionoecetes opilio.</title>
        <authorList>
            <person name="Jeong J.-H."/>
            <person name="Ryu S."/>
        </authorList>
    </citation>
    <scope>NUCLEOTIDE SEQUENCE</scope>
    <source>
        <strain evidence="1">MADBK_172401_WGS</strain>
        <tissue evidence="1">Digestive gland</tissue>
    </source>
</reference>
<protein>
    <submittedName>
        <fullName evidence="1">Uncharacterized protein</fullName>
    </submittedName>
</protein>
<proteinExistence type="predicted"/>
<dbReference type="AlphaFoldDB" id="A0A8J4YC25"/>
<accession>A0A8J4YC25</accession>